<accession>A0A9Q3YRH6</accession>
<proteinExistence type="predicted"/>
<dbReference type="Proteomes" id="UP001107960">
    <property type="component" value="Unassembled WGS sequence"/>
</dbReference>
<dbReference type="EMBL" id="JACXXP010000016">
    <property type="protein sequence ID" value="MBD3905522.1"/>
    <property type="molecule type" value="Genomic_DNA"/>
</dbReference>
<reference evidence="3" key="2">
    <citation type="submission" date="2023-07" db="EMBL/GenBank/DDBJ databases">
        <title>Description of novel Chryseobacterium sp. strain C-2.</title>
        <authorList>
            <person name="Saticioglu I.B."/>
        </authorList>
    </citation>
    <scope>NUCLEOTIDE SEQUENCE [LARGE SCALE GENOMIC DNA]</scope>
    <source>
        <strain evidence="3">C-2</strain>
    </source>
</reference>
<evidence type="ECO:0000313" key="1">
    <source>
        <dbReference type="EMBL" id="MBD3905522.1"/>
    </source>
</evidence>
<reference evidence="1" key="3">
    <citation type="submission" date="2024-05" db="EMBL/GenBank/DDBJ databases">
        <title>Description of novel Chryseobacterium sp. strain C-2.</title>
        <authorList>
            <person name="Saticioglu I.B."/>
        </authorList>
    </citation>
    <scope>NUCLEOTIDE SEQUENCE</scope>
    <source>
        <strain evidence="1">C-2</strain>
    </source>
</reference>
<comment type="caution">
    <text evidence="2">The sequence shown here is derived from an EMBL/GenBank/DDBJ whole genome shotgun (WGS) entry which is preliminary data.</text>
</comment>
<dbReference type="EMBL" id="JAJJML010000001">
    <property type="protein sequence ID" value="MCC9035001.1"/>
    <property type="molecule type" value="Genomic_DNA"/>
</dbReference>
<dbReference type="Proteomes" id="UP000603715">
    <property type="component" value="Unassembled WGS sequence"/>
</dbReference>
<dbReference type="RefSeq" id="WP_191180012.1">
    <property type="nucleotide sequence ID" value="NZ_JACXXP010000016.1"/>
</dbReference>
<dbReference type="InterPro" id="IPR025234">
    <property type="entry name" value="YjzH-like"/>
</dbReference>
<evidence type="ECO:0000313" key="2">
    <source>
        <dbReference type="EMBL" id="MCC9035001.1"/>
    </source>
</evidence>
<name>A0A9Q3YRH6_9FLAO</name>
<dbReference type="AlphaFoldDB" id="A0A9Q3YRH6"/>
<evidence type="ECO:0000313" key="4">
    <source>
        <dbReference type="Proteomes" id="UP001107960"/>
    </source>
</evidence>
<organism evidence="2 4">
    <name type="scientific">Chryseobacterium muglaense</name>
    <dbReference type="NCBI Taxonomy" id="2893752"/>
    <lineage>
        <taxon>Bacteria</taxon>
        <taxon>Pseudomonadati</taxon>
        <taxon>Bacteroidota</taxon>
        <taxon>Flavobacteriia</taxon>
        <taxon>Flavobacteriales</taxon>
        <taxon>Weeksellaceae</taxon>
        <taxon>Chryseobacterium group</taxon>
        <taxon>Chryseobacterium</taxon>
    </lineage>
</organism>
<keyword evidence="3" id="KW-1185">Reference proteome</keyword>
<reference evidence="2" key="1">
    <citation type="submission" date="2021-11" db="EMBL/GenBank/DDBJ databases">
        <title>Description of novel Chryseobacterium species.</title>
        <authorList>
            <person name="Saticioglu I.B."/>
            <person name="Ay H."/>
            <person name="Altun S."/>
            <person name="Duman M."/>
        </authorList>
    </citation>
    <scope>NUCLEOTIDE SEQUENCE</scope>
    <source>
        <strain evidence="2">C-39</strain>
    </source>
</reference>
<gene>
    <name evidence="1" type="ORF">IEW27_13105</name>
    <name evidence="2" type="ORF">LNP80_12170</name>
</gene>
<sequence length="64" mass="7883">MKKRFEYKTVVVKPKVSFWTVEYDPNEMDKTLNQYGTEGWELLSVESREYMGTYIFHYTFKREQ</sequence>
<protein>
    <submittedName>
        <fullName evidence="2">DUF4177 domain-containing protein</fullName>
    </submittedName>
</protein>
<evidence type="ECO:0000313" key="3">
    <source>
        <dbReference type="Proteomes" id="UP000603715"/>
    </source>
</evidence>
<dbReference type="Pfam" id="PF13783">
    <property type="entry name" value="DUF4177"/>
    <property type="match status" value="1"/>
</dbReference>